<comment type="caution">
    <text evidence="1">The sequence shown here is derived from an EMBL/GenBank/DDBJ whole genome shotgun (WGS) entry which is preliminary data.</text>
</comment>
<keyword evidence="2" id="KW-1185">Reference proteome</keyword>
<name>A0ABU1MRX4_9SPHN</name>
<protein>
    <submittedName>
        <fullName evidence="1">Uncharacterized protein</fullName>
    </submittedName>
</protein>
<dbReference type="RefSeq" id="WP_309806356.1">
    <property type="nucleotide sequence ID" value="NZ_JAVDRD010000013.1"/>
</dbReference>
<gene>
    <name evidence="1" type="ORF">J2792_003862</name>
</gene>
<proteinExistence type="predicted"/>
<reference evidence="1 2" key="1">
    <citation type="submission" date="2023-07" db="EMBL/GenBank/DDBJ databases">
        <title>Sorghum-associated microbial communities from plants grown in Nebraska, USA.</title>
        <authorList>
            <person name="Schachtman D."/>
        </authorList>
    </citation>
    <scope>NUCLEOTIDE SEQUENCE [LARGE SCALE GENOMIC DNA]</scope>
    <source>
        <strain evidence="1 2">DS1027</strain>
    </source>
</reference>
<dbReference type="EMBL" id="JAVDRD010000013">
    <property type="protein sequence ID" value="MDR6512974.1"/>
    <property type="molecule type" value="Genomic_DNA"/>
</dbReference>
<dbReference type="Proteomes" id="UP001184150">
    <property type="component" value="Unassembled WGS sequence"/>
</dbReference>
<evidence type="ECO:0000313" key="2">
    <source>
        <dbReference type="Proteomes" id="UP001184150"/>
    </source>
</evidence>
<sequence>MAAATQSSFAANGAWQDIAATLTAAANADVLLQNTGQQPVKVCFGGATAPASDLAGVTINPRGTIVGNAANVWVRSPGGTNLAVTVGHSGGVSGNVASLGNVAAGAADAGNPVKVGGVYSATLPTLADGQRGNMQLTNKGALAVTLFSSAGSAFTAIAPANGTTNPSYALAVAGFGMQHNGATWDLAKKPASTNRLLSAAATTNATSVKTSGADLFRVRGHNASASARYLKLYNKASAPTVGTDTPVATYYLAPSAPFDIDFQTALYFSAGLAFALTGAAPDSDTTALAAGDILCLNIHYA</sequence>
<accession>A0ABU1MRX4</accession>
<evidence type="ECO:0000313" key="1">
    <source>
        <dbReference type="EMBL" id="MDR6512974.1"/>
    </source>
</evidence>
<organism evidence="1 2">
    <name type="scientific">Novosphingobium capsulatum</name>
    <dbReference type="NCBI Taxonomy" id="13688"/>
    <lineage>
        <taxon>Bacteria</taxon>
        <taxon>Pseudomonadati</taxon>
        <taxon>Pseudomonadota</taxon>
        <taxon>Alphaproteobacteria</taxon>
        <taxon>Sphingomonadales</taxon>
        <taxon>Sphingomonadaceae</taxon>
        <taxon>Novosphingobium</taxon>
    </lineage>
</organism>